<proteinExistence type="inferred from homology"/>
<reference evidence="4" key="1">
    <citation type="journal article" date="2014" name="Int. J. Syst. Evol. Microbiol.">
        <title>Complete genome sequence of Corynebacterium casei LMG S-19264T (=DSM 44701T), isolated from a smear-ripened cheese.</title>
        <authorList>
            <consortium name="US DOE Joint Genome Institute (JGI-PGF)"/>
            <person name="Walter F."/>
            <person name="Albersmeier A."/>
            <person name="Kalinowski J."/>
            <person name="Ruckert C."/>
        </authorList>
    </citation>
    <scope>NUCLEOTIDE SEQUENCE</scope>
    <source>
        <strain evidence="4">JCM 19831</strain>
    </source>
</reference>
<comment type="similarity">
    <text evidence="1 2">Belongs to the anti-sigma-factor antagonist family.</text>
</comment>
<dbReference type="PANTHER" id="PTHR33495">
    <property type="entry name" value="ANTI-SIGMA FACTOR ANTAGONIST TM_1081-RELATED-RELATED"/>
    <property type="match status" value="1"/>
</dbReference>
<dbReference type="Pfam" id="PF01740">
    <property type="entry name" value="STAS"/>
    <property type="match status" value="1"/>
</dbReference>
<evidence type="ECO:0000256" key="2">
    <source>
        <dbReference type="RuleBase" id="RU003749"/>
    </source>
</evidence>
<evidence type="ECO:0000313" key="5">
    <source>
        <dbReference type="Proteomes" id="UP000642070"/>
    </source>
</evidence>
<dbReference type="AlphaFoldDB" id="A0A917TQC0"/>
<dbReference type="InterPro" id="IPR002645">
    <property type="entry name" value="STAS_dom"/>
</dbReference>
<comment type="caution">
    <text evidence="4">The sequence shown here is derived from an EMBL/GenBank/DDBJ whole genome shotgun (WGS) entry which is preliminary data.</text>
</comment>
<dbReference type="NCBIfam" id="TIGR00377">
    <property type="entry name" value="ant_ant_sig"/>
    <property type="match status" value="1"/>
</dbReference>
<dbReference type="CDD" id="cd07043">
    <property type="entry name" value="STAS_anti-anti-sigma_factors"/>
    <property type="match status" value="1"/>
</dbReference>
<dbReference type="InterPro" id="IPR003658">
    <property type="entry name" value="Anti-sigma_ant"/>
</dbReference>
<evidence type="ECO:0000313" key="4">
    <source>
        <dbReference type="EMBL" id="GGM33097.1"/>
    </source>
</evidence>
<name>A0A917TQC0_9ACTN</name>
<dbReference type="GO" id="GO:0043856">
    <property type="term" value="F:anti-sigma factor antagonist activity"/>
    <property type="evidence" value="ECO:0007669"/>
    <property type="project" value="InterPro"/>
</dbReference>
<dbReference type="SUPFAM" id="SSF52091">
    <property type="entry name" value="SpoIIaa-like"/>
    <property type="match status" value="1"/>
</dbReference>
<organism evidence="4 5">
    <name type="scientific">Dactylosporangium sucinum</name>
    <dbReference type="NCBI Taxonomy" id="1424081"/>
    <lineage>
        <taxon>Bacteria</taxon>
        <taxon>Bacillati</taxon>
        <taxon>Actinomycetota</taxon>
        <taxon>Actinomycetes</taxon>
        <taxon>Micromonosporales</taxon>
        <taxon>Micromonosporaceae</taxon>
        <taxon>Dactylosporangium</taxon>
    </lineage>
</organism>
<sequence>MTAFAALATPAADGTVTVTATGDLDMTSAPELITVLRDAIRRYRPERVDLDLSGVPFLDSTGIQVLVAAKADVKGGVRITGTSPAVHRLLRMTGLLGEFGVADNQLATEQ</sequence>
<protein>
    <recommendedName>
        <fullName evidence="2">Anti-sigma factor antagonist</fullName>
    </recommendedName>
</protein>
<dbReference type="PROSITE" id="PS50801">
    <property type="entry name" value="STAS"/>
    <property type="match status" value="1"/>
</dbReference>
<feature type="domain" description="STAS" evidence="3">
    <location>
        <begin position="5"/>
        <end position="110"/>
    </location>
</feature>
<dbReference type="EMBL" id="BMPI01000017">
    <property type="protein sequence ID" value="GGM33097.1"/>
    <property type="molecule type" value="Genomic_DNA"/>
</dbReference>
<accession>A0A917TQC0</accession>
<reference evidence="4" key="2">
    <citation type="submission" date="2020-09" db="EMBL/GenBank/DDBJ databases">
        <authorList>
            <person name="Sun Q."/>
            <person name="Ohkuma M."/>
        </authorList>
    </citation>
    <scope>NUCLEOTIDE SEQUENCE</scope>
    <source>
        <strain evidence="4">JCM 19831</strain>
    </source>
</reference>
<evidence type="ECO:0000259" key="3">
    <source>
        <dbReference type="PROSITE" id="PS50801"/>
    </source>
</evidence>
<dbReference type="PANTHER" id="PTHR33495:SF2">
    <property type="entry name" value="ANTI-SIGMA FACTOR ANTAGONIST TM_1081-RELATED"/>
    <property type="match status" value="1"/>
</dbReference>
<dbReference type="RefSeq" id="WP_190251215.1">
    <property type="nucleotide sequence ID" value="NZ_BMPI01000017.1"/>
</dbReference>
<dbReference type="Proteomes" id="UP000642070">
    <property type="component" value="Unassembled WGS sequence"/>
</dbReference>
<dbReference type="Gene3D" id="3.30.750.24">
    <property type="entry name" value="STAS domain"/>
    <property type="match status" value="1"/>
</dbReference>
<gene>
    <name evidence="4" type="ORF">GCM10007977_038100</name>
</gene>
<evidence type="ECO:0000256" key="1">
    <source>
        <dbReference type="ARBA" id="ARBA00009013"/>
    </source>
</evidence>
<dbReference type="InterPro" id="IPR036513">
    <property type="entry name" value="STAS_dom_sf"/>
</dbReference>
<keyword evidence="5" id="KW-1185">Reference proteome</keyword>